<protein>
    <submittedName>
        <fullName evidence="5">Acyl-CoA dehydrogenase</fullName>
    </submittedName>
</protein>
<dbReference type="SUPFAM" id="SSF56645">
    <property type="entry name" value="Acyl-CoA dehydrogenase NM domain-like"/>
    <property type="match status" value="1"/>
</dbReference>
<reference evidence="5" key="1">
    <citation type="submission" date="2019-09" db="EMBL/GenBank/DDBJ databases">
        <authorList>
            <person name="Teo W.F.A."/>
            <person name="Duangmal K."/>
        </authorList>
    </citation>
    <scope>NUCLEOTIDE SEQUENCE [LARGE SCALE GENOMIC DNA]</scope>
    <source>
        <strain evidence="5">K81G1</strain>
    </source>
</reference>
<dbReference type="PANTHER" id="PTHR43884:SF20">
    <property type="entry name" value="ACYL-COA DEHYDROGENASE FADE28"/>
    <property type="match status" value="1"/>
</dbReference>
<dbReference type="InterPro" id="IPR013786">
    <property type="entry name" value="AcylCoA_DH/ox_N"/>
</dbReference>
<dbReference type="Pfam" id="PF02771">
    <property type="entry name" value="Acyl-CoA_dh_N"/>
    <property type="match status" value="1"/>
</dbReference>
<organism evidence="5 6">
    <name type="scientific">Amycolatopsis acidicola</name>
    <dbReference type="NCBI Taxonomy" id="2596893"/>
    <lineage>
        <taxon>Bacteria</taxon>
        <taxon>Bacillati</taxon>
        <taxon>Actinomycetota</taxon>
        <taxon>Actinomycetes</taxon>
        <taxon>Pseudonocardiales</taxon>
        <taxon>Pseudonocardiaceae</taxon>
        <taxon>Amycolatopsis</taxon>
    </lineage>
</organism>
<gene>
    <name evidence="5" type="ORF">FPZ12_003470</name>
</gene>
<dbReference type="Gene3D" id="2.40.110.10">
    <property type="entry name" value="Butyryl-CoA Dehydrogenase, subunit A, domain 2"/>
    <property type="match status" value="1"/>
</dbReference>
<keyword evidence="2" id="KW-0274">FAD</keyword>
<sequence>MSEIDDLRGTVREFLVDRMPAERVREVMDSQAGFDSAAWDRLATELGVVGMTVPAEFGGADAGFDAAAVVLGELGRTLAPVPCLSHVLAVEAVSSCRDRSLRGEILPGIAAGRTMATIAVADEIDHPVTVCSDGDGWRADGGKSHVLDGGGADLFLLAVRDGEHRGWFAVDRATTGVEVDMLTGYDLTRRQSQCPVRIGGRAAAVR</sequence>
<dbReference type="AlphaFoldDB" id="A0A5N0VKI8"/>
<evidence type="ECO:0000259" key="4">
    <source>
        <dbReference type="Pfam" id="PF02771"/>
    </source>
</evidence>
<evidence type="ECO:0000256" key="3">
    <source>
        <dbReference type="ARBA" id="ARBA00023002"/>
    </source>
</evidence>
<dbReference type="Gene3D" id="1.10.540.10">
    <property type="entry name" value="Acyl-CoA dehydrogenase/oxidase, N-terminal domain"/>
    <property type="match status" value="1"/>
</dbReference>
<dbReference type="OrthoDB" id="8677713at2"/>
<feature type="domain" description="Acyl-CoA dehydrogenase/oxidase N-terminal" evidence="4">
    <location>
        <begin position="3"/>
        <end position="112"/>
    </location>
</feature>
<dbReference type="RefSeq" id="WP_144745504.1">
    <property type="nucleotide sequence ID" value="NZ_VMNW02000003.1"/>
</dbReference>
<keyword evidence="1" id="KW-0285">Flavoprotein</keyword>
<evidence type="ECO:0000313" key="5">
    <source>
        <dbReference type="EMBL" id="KAA9166023.1"/>
    </source>
</evidence>
<dbReference type="EMBL" id="VMNW02000003">
    <property type="protein sequence ID" value="KAA9166023.1"/>
    <property type="molecule type" value="Genomic_DNA"/>
</dbReference>
<keyword evidence="6" id="KW-1185">Reference proteome</keyword>
<keyword evidence="3" id="KW-0560">Oxidoreductase</keyword>
<dbReference type="InterPro" id="IPR046373">
    <property type="entry name" value="Acyl-CoA_Oxase/DH_mid-dom_sf"/>
</dbReference>
<accession>A0A5N0VKI8</accession>
<dbReference type="Proteomes" id="UP000319769">
    <property type="component" value="Unassembled WGS sequence"/>
</dbReference>
<dbReference type="PANTHER" id="PTHR43884">
    <property type="entry name" value="ACYL-COA DEHYDROGENASE"/>
    <property type="match status" value="1"/>
</dbReference>
<evidence type="ECO:0000256" key="2">
    <source>
        <dbReference type="ARBA" id="ARBA00022827"/>
    </source>
</evidence>
<dbReference type="InterPro" id="IPR009100">
    <property type="entry name" value="AcylCoA_DH/oxidase_NM_dom_sf"/>
</dbReference>
<evidence type="ECO:0000256" key="1">
    <source>
        <dbReference type="ARBA" id="ARBA00022630"/>
    </source>
</evidence>
<evidence type="ECO:0000313" key="6">
    <source>
        <dbReference type="Proteomes" id="UP000319769"/>
    </source>
</evidence>
<proteinExistence type="predicted"/>
<dbReference type="InterPro" id="IPR037069">
    <property type="entry name" value="AcylCoA_DH/ox_N_sf"/>
</dbReference>
<dbReference type="GO" id="GO:0003995">
    <property type="term" value="F:acyl-CoA dehydrogenase activity"/>
    <property type="evidence" value="ECO:0007669"/>
    <property type="project" value="TreeGrafter"/>
</dbReference>
<name>A0A5N0VKI8_9PSEU</name>
<comment type="caution">
    <text evidence="5">The sequence shown here is derived from an EMBL/GenBank/DDBJ whole genome shotgun (WGS) entry which is preliminary data.</text>
</comment>
<dbReference type="GO" id="GO:0050660">
    <property type="term" value="F:flavin adenine dinucleotide binding"/>
    <property type="evidence" value="ECO:0007669"/>
    <property type="project" value="InterPro"/>
</dbReference>